<keyword evidence="1" id="KW-1133">Transmembrane helix</keyword>
<name>A0ABP4MXI0_9ACTN</name>
<reference evidence="3" key="1">
    <citation type="journal article" date="2019" name="Int. J. Syst. Evol. Microbiol.">
        <title>The Global Catalogue of Microorganisms (GCM) 10K type strain sequencing project: providing services to taxonomists for standard genome sequencing and annotation.</title>
        <authorList>
            <consortium name="The Broad Institute Genomics Platform"/>
            <consortium name="The Broad Institute Genome Sequencing Center for Infectious Disease"/>
            <person name="Wu L."/>
            <person name="Ma J."/>
        </authorList>
    </citation>
    <scope>NUCLEOTIDE SEQUENCE [LARGE SCALE GENOMIC DNA]</scope>
    <source>
        <strain evidence="3">JCM 14303</strain>
    </source>
</reference>
<accession>A0ABP4MXI0</accession>
<organism evidence="2 3">
    <name type="scientific">Kribbella lupini</name>
    <dbReference type="NCBI Taxonomy" id="291602"/>
    <lineage>
        <taxon>Bacteria</taxon>
        <taxon>Bacillati</taxon>
        <taxon>Actinomycetota</taxon>
        <taxon>Actinomycetes</taxon>
        <taxon>Propionibacteriales</taxon>
        <taxon>Kribbellaceae</taxon>
        <taxon>Kribbella</taxon>
    </lineage>
</organism>
<evidence type="ECO:0000313" key="3">
    <source>
        <dbReference type="Proteomes" id="UP001500363"/>
    </source>
</evidence>
<evidence type="ECO:0000256" key="1">
    <source>
        <dbReference type="SAM" id="Phobius"/>
    </source>
</evidence>
<feature type="transmembrane region" description="Helical" evidence="1">
    <location>
        <begin position="58"/>
        <end position="76"/>
    </location>
</feature>
<gene>
    <name evidence="2" type="ORF">GCM10009741_65520</name>
</gene>
<keyword evidence="3" id="KW-1185">Reference proteome</keyword>
<evidence type="ECO:0000313" key="2">
    <source>
        <dbReference type="EMBL" id="GAA1551921.1"/>
    </source>
</evidence>
<comment type="caution">
    <text evidence="2">The sequence shown here is derived from an EMBL/GenBank/DDBJ whole genome shotgun (WGS) entry which is preliminary data.</text>
</comment>
<keyword evidence="1" id="KW-0472">Membrane</keyword>
<feature type="transmembrane region" description="Helical" evidence="1">
    <location>
        <begin position="32"/>
        <end position="51"/>
    </location>
</feature>
<proteinExistence type="predicted"/>
<dbReference type="Proteomes" id="UP001500363">
    <property type="component" value="Unassembled WGS sequence"/>
</dbReference>
<keyword evidence="1" id="KW-0812">Transmembrane</keyword>
<feature type="transmembrane region" description="Helical" evidence="1">
    <location>
        <begin position="82"/>
        <end position="102"/>
    </location>
</feature>
<protein>
    <submittedName>
        <fullName evidence="2">Uncharacterized protein</fullName>
    </submittedName>
</protein>
<dbReference type="EMBL" id="BAAANC010000003">
    <property type="protein sequence ID" value="GAA1551921.1"/>
    <property type="molecule type" value="Genomic_DNA"/>
</dbReference>
<sequence length="108" mass="10860">MAVLHAVAVCAQPVLAGVYLNGDGAAARIHGPVGLTAAALCLVQLVLTWFTSRLSAPFVLTAAVLAGEALMIHSGFGRELALHIPLGLAVVAGSVALAVRTLRTAVPA</sequence>